<dbReference type="Pfam" id="PF13577">
    <property type="entry name" value="SnoaL_4"/>
    <property type="match status" value="1"/>
</dbReference>
<evidence type="ECO:0000313" key="2">
    <source>
        <dbReference type="EMBL" id="CAK9037530.1"/>
    </source>
</evidence>
<comment type="caution">
    <text evidence="2">The sequence shown here is derived from an EMBL/GenBank/DDBJ whole genome shotgun (WGS) entry which is preliminary data.</text>
</comment>
<dbReference type="SUPFAM" id="SSF54427">
    <property type="entry name" value="NTF2-like"/>
    <property type="match status" value="1"/>
</dbReference>
<dbReference type="Gene3D" id="3.10.450.50">
    <property type="match status" value="1"/>
</dbReference>
<evidence type="ECO:0000259" key="1">
    <source>
        <dbReference type="Pfam" id="PF13577"/>
    </source>
</evidence>
<dbReference type="CDD" id="cd00531">
    <property type="entry name" value="NTF2_like"/>
    <property type="match status" value="1"/>
</dbReference>
<dbReference type="InterPro" id="IPR032710">
    <property type="entry name" value="NTF2-like_dom_sf"/>
</dbReference>
<dbReference type="InterPro" id="IPR037401">
    <property type="entry name" value="SnoaL-like"/>
</dbReference>
<organism evidence="2 3">
    <name type="scientific">Durusdinium trenchii</name>
    <dbReference type="NCBI Taxonomy" id="1381693"/>
    <lineage>
        <taxon>Eukaryota</taxon>
        <taxon>Sar</taxon>
        <taxon>Alveolata</taxon>
        <taxon>Dinophyceae</taxon>
        <taxon>Suessiales</taxon>
        <taxon>Symbiodiniaceae</taxon>
        <taxon>Durusdinium</taxon>
    </lineage>
</organism>
<evidence type="ECO:0000313" key="3">
    <source>
        <dbReference type="Proteomes" id="UP001642464"/>
    </source>
</evidence>
<name>A0ABP0LEE7_9DINO</name>
<protein>
    <submittedName>
        <fullName evidence="2">SnoaL-like domain-containing protein</fullName>
    </submittedName>
</protein>
<reference evidence="2 3" key="1">
    <citation type="submission" date="2024-02" db="EMBL/GenBank/DDBJ databases">
        <authorList>
            <person name="Chen Y."/>
            <person name="Shah S."/>
            <person name="Dougan E. K."/>
            <person name="Thang M."/>
            <person name="Chan C."/>
        </authorList>
    </citation>
    <scope>NUCLEOTIDE SEQUENCE [LARGE SCALE GENOMIC DNA]</scope>
</reference>
<sequence>MTEMELWVEKQKIYELCARYTLSLDGHDIQAWANCFTEDGVFGFGDHGLCGREKIAAYGQIHSQIASRHLNTSLLFEVDESGERATGQSTTVASFATREGFKVAFLGRYDDELQKVDGQWLFSRRWVVADTLPDDPAFDLLSADPDLVPVVQQLVDAYKRLGEPI</sequence>
<accession>A0ABP0LEE7</accession>
<feature type="domain" description="SnoaL-like" evidence="1">
    <location>
        <begin position="11"/>
        <end position="125"/>
    </location>
</feature>
<proteinExistence type="predicted"/>
<dbReference type="EMBL" id="CAXAMM010015891">
    <property type="protein sequence ID" value="CAK9037530.1"/>
    <property type="molecule type" value="Genomic_DNA"/>
</dbReference>
<gene>
    <name evidence="2" type="ORF">SCF082_LOCUS22221</name>
</gene>
<dbReference type="Proteomes" id="UP001642464">
    <property type="component" value="Unassembled WGS sequence"/>
</dbReference>
<keyword evidence="3" id="KW-1185">Reference proteome</keyword>